<name>A0A645IU20_9ZZZZ</name>
<reference evidence="1" key="1">
    <citation type="submission" date="2019-08" db="EMBL/GenBank/DDBJ databases">
        <authorList>
            <person name="Kucharzyk K."/>
            <person name="Murdoch R.W."/>
            <person name="Higgins S."/>
            <person name="Loffler F."/>
        </authorList>
    </citation>
    <scope>NUCLEOTIDE SEQUENCE</scope>
</reference>
<dbReference type="AlphaFoldDB" id="A0A645IU20"/>
<dbReference type="EMBL" id="VSSQ01122571">
    <property type="protein sequence ID" value="MPN54390.1"/>
    <property type="molecule type" value="Genomic_DNA"/>
</dbReference>
<comment type="caution">
    <text evidence="1">The sequence shown here is derived from an EMBL/GenBank/DDBJ whole genome shotgun (WGS) entry which is preliminary data.</text>
</comment>
<gene>
    <name evidence="1" type="ORF">SDC9_202060</name>
</gene>
<proteinExistence type="predicted"/>
<protein>
    <submittedName>
        <fullName evidence="1">Uncharacterized protein</fullName>
    </submittedName>
</protein>
<sequence length="102" mass="11876">MQDGPSGDAAFFRFFKHAAGFADVDDDKNDIVESFVFNLFGQSETLLYTVALINGAQQLQRNDRHHRHHRDHPEAFQEHVGIRRDFRNTLNERQNESGRHRA</sequence>
<evidence type="ECO:0000313" key="1">
    <source>
        <dbReference type="EMBL" id="MPN54390.1"/>
    </source>
</evidence>
<organism evidence="1">
    <name type="scientific">bioreactor metagenome</name>
    <dbReference type="NCBI Taxonomy" id="1076179"/>
    <lineage>
        <taxon>unclassified sequences</taxon>
        <taxon>metagenomes</taxon>
        <taxon>ecological metagenomes</taxon>
    </lineage>
</organism>
<accession>A0A645IU20</accession>